<dbReference type="PROSITE" id="PS50222">
    <property type="entry name" value="EF_HAND_2"/>
    <property type="match status" value="1"/>
</dbReference>
<evidence type="ECO:0000256" key="1">
    <source>
        <dbReference type="ARBA" id="ARBA00022837"/>
    </source>
</evidence>
<dbReference type="GO" id="GO:0005509">
    <property type="term" value="F:calcium ion binding"/>
    <property type="evidence" value="ECO:0007669"/>
    <property type="project" value="InterPro"/>
</dbReference>
<reference evidence="3 4" key="1">
    <citation type="journal article" date="2024" name="Plant J.">
        <title>Genome sequences and population genomics reveal climatic adaptation and genomic divergence between two closely related sweetgum species.</title>
        <authorList>
            <person name="Xu W.Q."/>
            <person name="Ren C.Q."/>
            <person name="Zhang X.Y."/>
            <person name="Comes H.P."/>
            <person name="Liu X.H."/>
            <person name="Li Y.G."/>
            <person name="Kettle C.J."/>
            <person name="Jalonen R."/>
            <person name="Gaisberger H."/>
            <person name="Ma Y.Z."/>
            <person name="Qiu Y.X."/>
        </authorList>
    </citation>
    <scope>NUCLEOTIDE SEQUENCE [LARGE SCALE GENOMIC DNA]</scope>
    <source>
        <strain evidence="3">Hangzhou</strain>
    </source>
</reference>
<dbReference type="SMART" id="SM00054">
    <property type="entry name" value="EFh"/>
    <property type="match status" value="1"/>
</dbReference>
<dbReference type="EMBL" id="JBBPBK010000013">
    <property type="protein sequence ID" value="KAK9272937.1"/>
    <property type="molecule type" value="Genomic_DNA"/>
</dbReference>
<dbReference type="SUPFAM" id="SSF47473">
    <property type="entry name" value="EF-hand"/>
    <property type="match status" value="1"/>
</dbReference>
<comment type="caution">
    <text evidence="3">The sequence shown here is derived from an EMBL/GenBank/DDBJ whole genome shotgun (WGS) entry which is preliminary data.</text>
</comment>
<accession>A0AAP0R7F4</accession>
<dbReference type="PROSITE" id="PS00018">
    <property type="entry name" value="EF_HAND_1"/>
    <property type="match status" value="1"/>
</dbReference>
<dbReference type="InterPro" id="IPR011992">
    <property type="entry name" value="EF-hand-dom_pair"/>
</dbReference>
<dbReference type="AlphaFoldDB" id="A0AAP0R7F4"/>
<evidence type="ECO:0000313" key="4">
    <source>
        <dbReference type="Proteomes" id="UP001415857"/>
    </source>
</evidence>
<evidence type="ECO:0000259" key="2">
    <source>
        <dbReference type="PROSITE" id="PS50222"/>
    </source>
</evidence>
<dbReference type="Gene3D" id="1.10.238.10">
    <property type="entry name" value="EF-hand"/>
    <property type="match status" value="1"/>
</dbReference>
<dbReference type="InterPro" id="IPR002048">
    <property type="entry name" value="EF_hand_dom"/>
</dbReference>
<sequence>MTEFIEDMVVFDKCLNERFNELDVHGDGEEINNVYDDVFEKLDEDHNGTLDREEFRSLMKKIMQAVA</sequence>
<dbReference type="Pfam" id="PF00036">
    <property type="entry name" value="EF-hand_1"/>
    <property type="match status" value="1"/>
</dbReference>
<protein>
    <recommendedName>
        <fullName evidence="2">EF-hand domain-containing protein</fullName>
    </recommendedName>
</protein>
<proteinExistence type="predicted"/>
<organism evidence="3 4">
    <name type="scientific">Liquidambar formosana</name>
    <name type="common">Formosan gum</name>
    <dbReference type="NCBI Taxonomy" id="63359"/>
    <lineage>
        <taxon>Eukaryota</taxon>
        <taxon>Viridiplantae</taxon>
        <taxon>Streptophyta</taxon>
        <taxon>Embryophyta</taxon>
        <taxon>Tracheophyta</taxon>
        <taxon>Spermatophyta</taxon>
        <taxon>Magnoliopsida</taxon>
        <taxon>eudicotyledons</taxon>
        <taxon>Gunneridae</taxon>
        <taxon>Pentapetalae</taxon>
        <taxon>Saxifragales</taxon>
        <taxon>Altingiaceae</taxon>
        <taxon>Liquidambar</taxon>
    </lineage>
</organism>
<dbReference type="PANTHER" id="PTHR34574:SF12">
    <property type="entry name" value="CALCIUM-BINDING EF HAND FAMILY PROTEIN"/>
    <property type="match status" value="1"/>
</dbReference>
<feature type="domain" description="EF-hand" evidence="2">
    <location>
        <begin position="30"/>
        <end position="65"/>
    </location>
</feature>
<gene>
    <name evidence="3" type="ORF">L1049_003316</name>
</gene>
<keyword evidence="1" id="KW-0106">Calcium</keyword>
<dbReference type="Proteomes" id="UP001415857">
    <property type="component" value="Unassembled WGS sequence"/>
</dbReference>
<dbReference type="PANTHER" id="PTHR34574">
    <property type="entry name" value="CALCIUM-BINDING EF-HAND FAMILY PROTEIN-RELATED"/>
    <property type="match status" value="1"/>
</dbReference>
<dbReference type="InterPro" id="IPR018247">
    <property type="entry name" value="EF_Hand_1_Ca_BS"/>
</dbReference>
<keyword evidence="4" id="KW-1185">Reference proteome</keyword>
<name>A0AAP0R7F4_LIQFO</name>
<evidence type="ECO:0000313" key="3">
    <source>
        <dbReference type="EMBL" id="KAK9272937.1"/>
    </source>
</evidence>